<comment type="caution">
    <text evidence="1">The sequence shown here is derived from an EMBL/GenBank/DDBJ whole genome shotgun (WGS) entry which is preliminary data.</text>
</comment>
<reference evidence="1" key="1">
    <citation type="submission" date="2023-10" db="EMBL/GenBank/DDBJ databases">
        <authorList>
            <person name="Hackl T."/>
        </authorList>
    </citation>
    <scope>NUCLEOTIDE SEQUENCE</scope>
</reference>
<gene>
    <name evidence="1" type="ORF">KHLLAP_LOCUS3019</name>
</gene>
<evidence type="ECO:0000313" key="1">
    <source>
        <dbReference type="EMBL" id="CAJ2502551.1"/>
    </source>
</evidence>
<organism evidence="1 2">
    <name type="scientific">Anthostomella pinea</name>
    <dbReference type="NCBI Taxonomy" id="933095"/>
    <lineage>
        <taxon>Eukaryota</taxon>
        <taxon>Fungi</taxon>
        <taxon>Dikarya</taxon>
        <taxon>Ascomycota</taxon>
        <taxon>Pezizomycotina</taxon>
        <taxon>Sordariomycetes</taxon>
        <taxon>Xylariomycetidae</taxon>
        <taxon>Xylariales</taxon>
        <taxon>Xylariaceae</taxon>
        <taxon>Anthostomella</taxon>
    </lineage>
</organism>
<dbReference type="AlphaFoldDB" id="A0AAI8VCW2"/>
<dbReference type="Proteomes" id="UP001295740">
    <property type="component" value="Unassembled WGS sequence"/>
</dbReference>
<proteinExistence type="predicted"/>
<evidence type="ECO:0000313" key="2">
    <source>
        <dbReference type="Proteomes" id="UP001295740"/>
    </source>
</evidence>
<name>A0AAI8VCW2_9PEZI</name>
<sequence>MVALACAANGANMMVRCMKGESEPTIIAKPADSSRAVGGIFVCTLWLVEPPPSISQTLRSFQTREDLESLPDLTGPVPLFGGQIEIAKSVSAQLGVDWDGEYQVALREAALRSGHSCACVPKVLAEIMVSQGLSSNRVLLTAARIWRGLPPNFTPHIPSDNNLVGIVCPQVTILLNVLFEPTNVAQHGLKGGLFSLYRGSIPIIPRDQLSGFVFAGEPTFRKPIRDLDALQQIPQEDDLKEHLIFTMEPEKTEAGVTAAIICGWIYGDPMFEINPFNLLAGLVSERHLEYMSSTTGTLVKEVDVRHMGSRELLSCTGGFKVRNGNIIVRAGSRTDLQVLAAGCHFGLRIVMVVDEKDAALIRNVQTPAEPGEDDRAEWNA</sequence>
<dbReference type="EMBL" id="CAUWAG010000004">
    <property type="protein sequence ID" value="CAJ2502551.1"/>
    <property type="molecule type" value="Genomic_DNA"/>
</dbReference>
<accession>A0AAI8VCW2</accession>
<keyword evidence="2" id="KW-1185">Reference proteome</keyword>
<protein>
    <submittedName>
        <fullName evidence="1">Uu.00g099450.m01.CDS01</fullName>
    </submittedName>
</protein>